<gene>
    <name evidence="2" type="ORF">HMSLTHF_16830</name>
</gene>
<reference evidence="2 3" key="1">
    <citation type="submission" date="2020-02" db="EMBL/GenBank/DDBJ databases">
        <title>Complete Genome Sequence of Halomonas meridiana strain BAA-801, Isolated from Deep Sea Thermal Vent.</title>
        <authorList>
            <person name="Takahashi Y."/>
            <person name="Takahashi H."/>
            <person name="Galipon J."/>
            <person name="Arakawa K."/>
        </authorList>
    </citation>
    <scope>NUCLEOTIDE SEQUENCE [LARGE SCALE GENOMIC DNA]</scope>
    <source>
        <strain evidence="2 3">Slthf1</strain>
    </source>
</reference>
<evidence type="ECO:0000313" key="2">
    <source>
        <dbReference type="EMBL" id="BCA91908.1"/>
    </source>
</evidence>
<dbReference type="AlphaFoldDB" id="A0A6F8SUM3"/>
<dbReference type="Proteomes" id="UP000503197">
    <property type="component" value="Chromosome"/>
</dbReference>
<proteinExistence type="predicted"/>
<dbReference type="EMBL" id="AP022821">
    <property type="protein sequence ID" value="BCA91908.1"/>
    <property type="molecule type" value="Genomic_DNA"/>
</dbReference>
<name>A0A6F8SUM3_9GAMM</name>
<accession>A0A6F8SUM3</accession>
<protein>
    <submittedName>
        <fullName evidence="2">Uncharacterized protein</fullName>
    </submittedName>
</protein>
<feature type="compositionally biased region" description="Polar residues" evidence="1">
    <location>
        <begin position="82"/>
        <end position="93"/>
    </location>
</feature>
<evidence type="ECO:0000313" key="3">
    <source>
        <dbReference type="Proteomes" id="UP000503197"/>
    </source>
</evidence>
<feature type="region of interest" description="Disordered" evidence="1">
    <location>
        <begin position="82"/>
        <end position="102"/>
    </location>
</feature>
<feature type="region of interest" description="Disordered" evidence="1">
    <location>
        <begin position="1"/>
        <end position="22"/>
    </location>
</feature>
<dbReference type="RefSeq" id="WP_172416184.1">
    <property type="nucleotide sequence ID" value="NZ_AP022821.1"/>
</dbReference>
<sequence>MIERPTAWPDGRKLGSENGYPPEWHEWARECELKFVLREMLSVSKESRKAVHDKWLKKFPHATTQRLKSVWDEVVAEINATQQATKRNSCTISQRKRNGRGK</sequence>
<organism evidence="2 3">
    <name type="scientific">Vreelandella aquamarina</name>
    <dbReference type="NCBI Taxonomy" id="77097"/>
    <lineage>
        <taxon>Bacteria</taxon>
        <taxon>Pseudomonadati</taxon>
        <taxon>Pseudomonadota</taxon>
        <taxon>Gammaproteobacteria</taxon>
        <taxon>Oceanospirillales</taxon>
        <taxon>Halomonadaceae</taxon>
        <taxon>Vreelandella</taxon>
    </lineage>
</organism>
<evidence type="ECO:0000256" key="1">
    <source>
        <dbReference type="SAM" id="MobiDB-lite"/>
    </source>
</evidence>